<feature type="compositionally biased region" description="Basic and acidic residues" evidence="1">
    <location>
        <begin position="48"/>
        <end position="57"/>
    </location>
</feature>
<dbReference type="RefSeq" id="WP_379713639.1">
    <property type="nucleotide sequence ID" value="NZ_JBHTBS010000007.1"/>
</dbReference>
<keyword evidence="2" id="KW-0732">Signal</keyword>
<dbReference type="EMBL" id="JBHTBS010000007">
    <property type="protein sequence ID" value="MFC7338377.1"/>
    <property type="molecule type" value="Genomic_DNA"/>
</dbReference>
<dbReference type="Proteomes" id="UP001596472">
    <property type="component" value="Unassembled WGS sequence"/>
</dbReference>
<comment type="caution">
    <text evidence="3">The sequence shown here is derived from an EMBL/GenBank/DDBJ whole genome shotgun (WGS) entry which is preliminary data.</text>
</comment>
<sequence>MKKVALAMLALFALSSCNTMIGMGRDFRQLGEGMENKAHGRPFNSSDPSHEDNLPTY</sequence>
<feature type="region of interest" description="Disordered" evidence="1">
    <location>
        <begin position="32"/>
        <end position="57"/>
    </location>
</feature>
<gene>
    <name evidence="3" type="ORF">ACFQY0_14380</name>
</gene>
<dbReference type="PROSITE" id="PS51257">
    <property type="entry name" value="PROKAR_LIPOPROTEIN"/>
    <property type="match status" value="1"/>
</dbReference>
<keyword evidence="4" id="KW-1185">Reference proteome</keyword>
<feature type="chain" id="PRO_5047304719" evidence="2">
    <location>
        <begin position="22"/>
        <end position="57"/>
    </location>
</feature>
<evidence type="ECO:0000256" key="2">
    <source>
        <dbReference type="SAM" id="SignalP"/>
    </source>
</evidence>
<accession>A0ABW2L7P0</accession>
<reference evidence="4" key="1">
    <citation type="journal article" date="2019" name="Int. J. Syst. Evol. Microbiol.">
        <title>The Global Catalogue of Microorganisms (GCM) 10K type strain sequencing project: providing services to taxonomists for standard genome sequencing and annotation.</title>
        <authorList>
            <consortium name="The Broad Institute Genomics Platform"/>
            <consortium name="The Broad Institute Genome Sequencing Center for Infectious Disease"/>
            <person name="Wu L."/>
            <person name="Ma J."/>
        </authorList>
    </citation>
    <scope>NUCLEOTIDE SEQUENCE [LARGE SCALE GENOMIC DNA]</scope>
    <source>
        <strain evidence="4">CGMCC 4.1467</strain>
    </source>
</reference>
<name>A0ABW2L7P0_9BACT</name>
<evidence type="ECO:0000313" key="4">
    <source>
        <dbReference type="Proteomes" id="UP001596472"/>
    </source>
</evidence>
<proteinExistence type="predicted"/>
<protein>
    <submittedName>
        <fullName evidence="3">Entericidin</fullName>
    </submittedName>
</protein>
<evidence type="ECO:0000313" key="3">
    <source>
        <dbReference type="EMBL" id="MFC7338377.1"/>
    </source>
</evidence>
<feature type="signal peptide" evidence="2">
    <location>
        <begin position="1"/>
        <end position="21"/>
    </location>
</feature>
<evidence type="ECO:0000256" key="1">
    <source>
        <dbReference type="SAM" id="MobiDB-lite"/>
    </source>
</evidence>
<organism evidence="3 4">
    <name type="scientific">Haloferula chungangensis</name>
    <dbReference type="NCBI Taxonomy" id="1048331"/>
    <lineage>
        <taxon>Bacteria</taxon>
        <taxon>Pseudomonadati</taxon>
        <taxon>Verrucomicrobiota</taxon>
        <taxon>Verrucomicrobiia</taxon>
        <taxon>Verrucomicrobiales</taxon>
        <taxon>Verrucomicrobiaceae</taxon>
        <taxon>Haloferula</taxon>
    </lineage>
</organism>